<dbReference type="InterPro" id="IPR035969">
    <property type="entry name" value="Rab-GAP_TBC_sf"/>
</dbReference>
<organism evidence="2 3">
    <name type="scientific">Datura stramonium</name>
    <name type="common">Jimsonweed</name>
    <name type="synonym">Common thornapple</name>
    <dbReference type="NCBI Taxonomy" id="4076"/>
    <lineage>
        <taxon>Eukaryota</taxon>
        <taxon>Viridiplantae</taxon>
        <taxon>Streptophyta</taxon>
        <taxon>Embryophyta</taxon>
        <taxon>Tracheophyta</taxon>
        <taxon>Spermatophyta</taxon>
        <taxon>Magnoliopsida</taxon>
        <taxon>eudicotyledons</taxon>
        <taxon>Gunneridae</taxon>
        <taxon>Pentapetalae</taxon>
        <taxon>asterids</taxon>
        <taxon>lamiids</taxon>
        <taxon>Solanales</taxon>
        <taxon>Solanaceae</taxon>
        <taxon>Solanoideae</taxon>
        <taxon>Datureae</taxon>
        <taxon>Datura</taxon>
    </lineage>
</organism>
<gene>
    <name evidence="2" type="ORF">HAX54_037882</name>
</gene>
<dbReference type="EMBL" id="JACEIK010005123">
    <property type="protein sequence ID" value="MCE0480774.1"/>
    <property type="molecule type" value="Genomic_DNA"/>
</dbReference>
<reference evidence="2 3" key="1">
    <citation type="journal article" date="2021" name="BMC Genomics">
        <title>Datura genome reveals duplications of psychoactive alkaloid biosynthetic genes and high mutation rate following tissue culture.</title>
        <authorList>
            <person name="Rajewski A."/>
            <person name="Carter-House D."/>
            <person name="Stajich J."/>
            <person name="Litt A."/>
        </authorList>
    </citation>
    <scope>NUCLEOTIDE SEQUENCE [LARGE SCALE GENOMIC DNA]</scope>
    <source>
        <strain evidence="2">AR-01</strain>
    </source>
</reference>
<keyword evidence="3" id="KW-1185">Reference proteome</keyword>
<dbReference type="Proteomes" id="UP000823775">
    <property type="component" value="Unassembled WGS sequence"/>
</dbReference>
<evidence type="ECO:0000259" key="1">
    <source>
        <dbReference type="PROSITE" id="PS50086"/>
    </source>
</evidence>
<dbReference type="InterPro" id="IPR000195">
    <property type="entry name" value="Rab-GAP-TBC_dom"/>
</dbReference>
<sequence>MGSGKELQTFDQPHGFALKQAIKSQSYDFDEELSFPQNKNRNLGPIVLHACNNDEKRSDLEYELSRKEINLEKLQRVVNSGIPDGGSLQATIWKESMRNILLLFAKLNPAIGYVQGMDEILAPLYYIFSTDSDEHNAANLEADTFSCFVIIMSSCVDHFGQQHDSSPRGIRSTLSNLSELLKTNDEELWHHLEYKTMMNLFLKHSQKSPAFNLLV</sequence>
<protein>
    <recommendedName>
        <fullName evidence="1">Rab-GAP TBC domain-containing protein</fullName>
    </recommendedName>
</protein>
<evidence type="ECO:0000313" key="2">
    <source>
        <dbReference type="EMBL" id="MCE0480774.1"/>
    </source>
</evidence>
<feature type="domain" description="Rab-GAP TBC" evidence="1">
    <location>
        <begin position="34"/>
        <end position="215"/>
    </location>
</feature>
<dbReference type="Pfam" id="PF00566">
    <property type="entry name" value="RabGAP-TBC"/>
    <property type="match status" value="1"/>
</dbReference>
<accession>A0ABS8VJ36</accession>
<evidence type="ECO:0000313" key="3">
    <source>
        <dbReference type="Proteomes" id="UP000823775"/>
    </source>
</evidence>
<dbReference type="PANTHER" id="PTHR22957:SF495">
    <property type="entry name" value="TBC1 DOMAIN FAMILY MEMBER 13-LIKE ISOFORM X1"/>
    <property type="match status" value="1"/>
</dbReference>
<comment type="caution">
    <text evidence="2">The sequence shown here is derived from an EMBL/GenBank/DDBJ whole genome shotgun (WGS) entry which is preliminary data.</text>
</comment>
<dbReference type="PANTHER" id="PTHR22957">
    <property type="entry name" value="TBC1 DOMAIN FAMILY MEMBER GTPASE-ACTIVATING PROTEIN"/>
    <property type="match status" value="1"/>
</dbReference>
<dbReference type="PROSITE" id="PS50086">
    <property type="entry name" value="TBC_RABGAP"/>
    <property type="match status" value="1"/>
</dbReference>
<proteinExistence type="predicted"/>
<dbReference type="Gene3D" id="1.10.8.270">
    <property type="entry name" value="putative rabgap domain of human tbc1 domain family member 14 like domains"/>
    <property type="match status" value="1"/>
</dbReference>
<name>A0ABS8VJ36_DATST</name>
<dbReference type="SUPFAM" id="SSF47923">
    <property type="entry name" value="Ypt/Rab-GAP domain of gyp1p"/>
    <property type="match status" value="1"/>
</dbReference>